<dbReference type="RefSeq" id="WP_162842793.1">
    <property type="nucleotide sequence ID" value="NZ_FNAI01000019.1"/>
</dbReference>
<dbReference type="GO" id="GO:0005975">
    <property type="term" value="P:carbohydrate metabolic process"/>
    <property type="evidence" value="ECO:0007669"/>
    <property type="project" value="InterPro"/>
</dbReference>
<evidence type="ECO:0000256" key="3">
    <source>
        <dbReference type="ARBA" id="ARBA00023295"/>
    </source>
</evidence>
<dbReference type="Proteomes" id="UP000199072">
    <property type="component" value="Unassembled WGS sequence"/>
</dbReference>
<dbReference type="AlphaFoldDB" id="A0A1G7LNM9"/>
<keyword evidence="3 4" id="KW-0326">Glycosidase</keyword>
<feature type="chain" id="PRO_5011472154" description="Beta-galactosidase" evidence="6">
    <location>
        <begin position="21"/>
        <end position="752"/>
    </location>
</feature>
<keyword evidence="6" id="KW-0732">Signal</keyword>
<accession>A0A1G7LNM9</accession>
<comment type="catalytic activity">
    <reaction evidence="4">
        <text>Hydrolysis of terminal non-reducing beta-D-galactose residues in beta-D-galactosides.</text>
        <dbReference type="EC" id="3.2.1.23"/>
    </reaction>
</comment>
<comment type="similarity">
    <text evidence="1 5">Belongs to the glycosyl hydrolase 35 family.</text>
</comment>
<evidence type="ECO:0000256" key="4">
    <source>
        <dbReference type="RuleBase" id="RU000675"/>
    </source>
</evidence>
<keyword evidence="2 4" id="KW-0378">Hydrolase</keyword>
<dbReference type="GO" id="GO:0004565">
    <property type="term" value="F:beta-galactosidase activity"/>
    <property type="evidence" value="ECO:0007669"/>
    <property type="project" value="UniProtKB-EC"/>
</dbReference>
<dbReference type="SUPFAM" id="SSF51445">
    <property type="entry name" value="(Trans)glycosidases"/>
    <property type="match status" value="1"/>
</dbReference>
<name>A0A1G7LNM9_9SPHI</name>
<keyword evidence="9" id="KW-1185">Reference proteome</keyword>
<evidence type="ECO:0000256" key="1">
    <source>
        <dbReference type="ARBA" id="ARBA00009809"/>
    </source>
</evidence>
<feature type="domain" description="Glycoside hydrolase 35 catalytic" evidence="7">
    <location>
        <begin position="61"/>
        <end position="379"/>
    </location>
</feature>
<evidence type="ECO:0000259" key="7">
    <source>
        <dbReference type="Pfam" id="PF01301"/>
    </source>
</evidence>
<proteinExistence type="inferred from homology"/>
<sequence length="752" mass="84875">MRRIIFFVLINMFFCFSCLAQNTVYEIDLTHGQIPRQVPLNFSGESPSGTTLSVNSRYFERNGKPWFPMMGEMHYNRVPAQNWETEIVKMKSAGLSIIATYVFWNEHELAKGQWDWKNNRDLRHFLQLCANQKMLVWLRIGPWSHGEQLNGGFPDWVQQMKGHRSNNPEYLKESTTLFNQIGQQTNGMYFNEGGPVIGVQLENEYASGQAEHISKLKEIAQQANIKPVYWSVTANTVFDDNKMEVIPLQGSYAYRGWEKAGGGATKDFLYGDDQWIMTDAIGKVFYDVTKFPKGLCEQGAGSQMTYPNRFVVAPEVVEAHLQNQIGRGMNLIGYYMFHGGTQTPGLKEPGLPESYDFQAPISEFGLLRPSYKYLKILHSFVNDFGTDLAKMTVFEPENPVRNEMDTKNLRYVARANGSSGFLFLGNTQVRVTMPDKTVTMRVNLPGETINFPSIIVKGQTTAILPFNLKAGAAIIKYVTAQPLARIITGKNITLFFQQLPGVKPQVAIDANTIKTQNFKGWQSRMEKYQLRLKAIDKADITFSDTRGNTITLVFLTRQQAENAWRIKLKQHDALLITTADVLAENKKITLQQINSNDFKWQVYPRALNAFANSKPSTASTNSLFDNYQFKVQSYVSTVSIKYPQKQNAVINVPARLPANLADIILNVDYLGGSCKLIQQQTIKTDNLFNGTTWQIGLNRFIGNGNVTLNIEDWNDEITGLPGALVNSIKSKGSIFKSITASPQYQTILSLNN</sequence>
<organism evidence="8 9">
    <name type="scientific">Mucilaginibacter pineti</name>
    <dbReference type="NCBI Taxonomy" id="1391627"/>
    <lineage>
        <taxon>Bacteria</taxon>
        <taxon>Pseudomonadati</taxon>
        <taxon>Bacteroidota</taxon>
        <taxon>Sphingobacteriia</taxon>
        <taxon>Sphingobacteriales</taxon>
        <taxon>Sphingobacteriaceae</taxon>
        <taxon>Mucilaginibacter</taxon>
    </lineage>
</organism>
<dbReference type="InterPro" id="IPR019801">
    <property type="entry name" value="Glyco_hydro_35_CS"/>
</dbReference>
<dbReference type="Pfam" id="PF01301">
    <property type="entry name" value="Glyco_hydro_35"/>
    <property type="match status" value="1"/>
</dbReference>
<evidence type="ECO:0000256" key="5">
    <source>
        <dbReference type="RuleBase" id="RU003679"/>
    </source>
</evidence>
<dbReference type="PANTHER" id="PTHR23421">
    <property type="entry name" value="BETA-GALACTOSIDASE RELATED"/>
    <property type="match status" value="1"/>
</dbReference>
<evidence type="ECO:0000256" key="2">
    <source>
        <dbReference type="ARBA" id="ARBA00022801"/>
    </source>
</evidence>
<dbReference type="InterPro" id="IPR001944">
    <property type="entry name" value="Glycoside_Hdrlase_35"/>
</dbReference>
<dbReference type="InterPro" id="IPR031330">
    <property type="entry name" value="Gly_Hdrlase_35_cat"/>
</dbReference>
<dbReference type="STRING" id="1391627.SAMN05216464_11939"/>
<dbReference type="InterPro" id="IPR017853">
    <property type="entry name" value="GH"/>
</dbReference>
<reference evidence="8 9" key="1">
    <citation type="submission" date="2016-10" db="EMBL/GenBank/DDBJ databases">
        <authorList>
            <person name="de Groot N.N."/>
        </authorList>
    </citation>
    <scope>NUCLEOTIDE SEQUENCE [LARGE SCALE GENOMIC DNA]</scope>
    <source>
        <strain evidence="8 9">47C3B</strain>
    </source>
</reference>
<dbReference type="EMBL" id="FNAI01000019">
    <property type="protein sequence ID" value="SDF50620.1"/>
    <property type="molecule type" value="Genomic_DNA"/>
</dbReference>
<protein>
    <recommendedName>
        <fullName evidence="4">Beta-galactosidase</fullName>
        <ecNumber evidence="4">3.2.1.23</ecNumber>
    </recommendedName>
</protein>
<dbReference type="Gene3D" id="3.20.20.80">
    <property type="entry name" value="Glycosidases"/>
    <property type="match status" value="1"/>
</dbReference>
<dbReference type="EC" id="3.2.1.23" evidence="4"/>
<dbReference type="PRINTS" id="PR00742">
    <property type="entry name" value="GLHYDRLASE35"/>
</dbReference>
<dbReference type="PROSITE" id="PS01182">
    <property type="entry name" value="GLYCOSYL_HYDROL_F35"/>
    <property type="match status" value="1"/>
</dbReference>
<feature type="signal peptide" evidence="6">
    <location>
        <begin position="1"/>
        <end position="20"/>
    </location>
</feature>
<evidence type="ECO:0000313" key="8">
    <source>
        <dbReference type="EMBL" id="SDF50620.1"/>
    </source>
</evidence>
<evidence type="ECO:0000256" key="6">
    <source>
        <dbReference type="SAM" id="SignalP"/>
    </source>
</evidence>
<evidence type="ECO:0000313" key="9">
    <source>
        <dbReference type="Proteomes" id="UP000199072"/>
    </source>
</evidence>
<gene>
    <name evidence="8" type="ORF">SAMN05216464_11939</name>
</gene>